<evidence type="ECO:0000259" key="1">
    <source>
        <dbReference type="PROSITE" id="PS51272"/>
    </source>
</evidence>
<evidence type="ECO:0000313" key="2">
    <source>
        <dbReference type="EMBL" id="MPN39584.1"/>
    </source>
</evidence>
<accession>A0A645HTV9</accession>
<feature type="domain" description="SLH" evidence="1">
    <location>
        <begin position="91"/>
        <end position="148"/>
    </location>
</feature>
<proteinExistence type="predicted"/>
<dbReference type="AlphaFoldDB" id="A0A645HTV9"/>
<dbReference type="InterPro" id="IPR001119">
    <property type="entry name" value="SLH_dom"/>
</dbReference>
<dbReference type="Pfam" id="PF00395">
    <property type="entry name" value="SLH"/>
    <property type="match status" value="2"/>
</dbReference>
<name>A0A645HTV9_9ZZZZ</name>
<reference evidence="2" key="1">
    <citation type="submission" date="2019-08" db="EMBL/GenBank/DDBJ databases">
        <authorList>
            <person name="Kucharzyk K."/>
            <person name="Murdoch R.W."/>
            <person name="Higgins S."/>
            <person name="Loffler F."/>
        </authorList>
    </citation>
    <scope>NUCLEOTIDE SEQUENCE</scope>
</reference>
<dbReference type="EMBL" id="VSSQ01095485">
    <property type="protein sequence ID" value="MPN39584.1"/>
    <property type="molecule type" value="Genomic_DNA"/>
</dbReference>
<sequence length="148" mass="16230">MTRAMFATVIGRLYERSYGDIAPAEEHAFTDCDYSDYYGKYVDWAFENGIAGGTGGGLFEPDMEITREEAAVILYRFADFLNVLPYGMDTELSCPDAGNISSWAKNAALYCQSTGIITGRGGGNFVPHGTATRAEASVMLERFVEYIV</sequence>
<dbReference type="PROSITE" id="PS51272">
    <property type="entry name" value="SLH"/>
    <property type="match status" value="2"/>
</dbReference>
<organism evidence="2">
    <name type="scientific">bioreactor metagenome</name>
    <dbReference type="NCBI Taxonomy" id="1076179"/>
    <lineage>
        <taxon>unclassified sequences</taxon>
        <taxon>metagenomes</taxon>
        <taxon>ecological metagenomes</taxon>
    </lineage>
</organism>
<feature type="domain" description="SLH" evidence="1">
    <location>
        <begin position="25"/>
        <end position="88"/>
    </location>
</feature>
<comment type="caution">
    <text evidence="2">The sequence shown here is derived from an EMBL/GenBank/DDBJ whole genome shotgun (WGS) entry which is preliminary data.</text>
</comment>
<gene>
    <name evidence="2" type="primary">ancA_3</name>
    <name evidence="2" type="ORF">SDC9_187112</name>
</gene>
<protein>
    <submittedName>
        <fullName evidence="2">Cellulosome-anchoring protein</fullName>
    </submittedName>
</protein>